<evidence type="ECO:0000313" key="3">
    <source>
        <dbReference type="Proteomes" id="UP001367508"/>
    </source>
</evidence>
<proteinExistence type="predicted"/>
<reference evidence="2 3" key="1">
    <citation type="submission" date="2024-01" db="EMBL/GenBank/DDBJ databases">
        <title>The genomes of 5 underutilized Papilionoideae crops provide insights into root nodulation and disease resistanc.</title>
        <authorList>
            <person name="Jiang F."/>
        </authorList>
    </citation>
    <scope>NUCLEOTIDE SEQUENCE [LARGE SCALE GENOMIC DNA]</scope>
    <source>
        <strain evidence="2">LVBAO_FW01</strain>
        <tissue evidence="2">Leaves</tissue>
    </source>
</reference>
<gene>
    <name evidence="2" type="ORF">VNO77_03482</name>
</gene>
<protein>
    <submittedName>
        <fullName evidence="2">Uncharacterized protein</fullName>
    </submittedName>
</protein>
<evidence type="ECO:0000313" key="2">
    <source>
        <dbReference type="EMBL" id="KAK7361421.1"/>
    </source>
</evidence>
<comment type="caution">
    <text evidence="2">The sequence shown here is derived from an EMBL/GenBank/DDBJ whole genome shotgun (WGS) entry which is preliminary data.</text>
</comment>
<organism evidence="2 3">
    <name type="scientific">Canavalia gladiata</name>
    <name type="common">Sword bean</name>
    <name type="synonym">Dolichos gladiatus</name>
    <dbReference type="NCBI Taxonomy" id="3824"/>
    <lineage>
        <taxon>Eukaryota</taxon>
        <taxon>Viridiplantae</taxon>
        <taxon>Streptophyta</taxon>
        <taxon>Embryophyta</taxon>
        <taxon>Tracheophyta</taxon>
        <taxon>Spermatophyta</taxon>
        <taxon>Magnoliopsida</taxon>
        <taxon>eudicotyledons</taxon>
        <taxon>Gunneridae</taxon>
        <taxon>Pentapetalae</taxon>
        <taxon>rosids</taxon>
        <taxon>fabids</taxon>
        <taxon>Fabales</taxon>
        <taxon>Fabaceae</taxon>
        <taxon>Papilionoideae</taxon>
        <taxon>50 kb inversion clade</taxon>
        <taxon>NPAAA clade</taxon>
        <taxon>indigoferoid/millettioid clade</taxon>
        <taxon>Phaseoleae</taxon>
        <taxon>Canavalia</taxon>
    </lineage>
</organism>
<sequence>MKRDRMSGLAHSKRKKSRSIAMVRQGNPNYEVSIVLDSTLIGQVYVNKRSIVRGKAVTTTLRVKPDQRGEVRHNTGRTLYLLTVLDSTSQPLD</sequence>
<dbReference type="AlphaFoldDB" id="A0AAN9MWT2"/>
<dbReference type="Proteomes" id="UP001367508">
    <property type="component" value="Unassembled WGS sequence"/>
</dbReference>
<feature type="region of interest" description="Disordered" evidence="1">
    <location>
        <begin position="1"/>
        <end position="20"/>
    </location>
</feature>
<dbReference type="EMBL" id="JAYMYQ010000001">
    <property type="protein sequence ID" value="KAK7361421.1"/>
    <property type="molecule type" value="Genomic_DNA"/>
</dbReference>
<accession>A0AAN9MWT2</accession>
<evidence type="ECO:0000256" key="1">
    <source>
        <dbReference type="SAM" id="MobiDB-lite"/>
    </source>
</evidence>
<name>A0AAN9MWT2_CANGL</name>
<keyword evidence="3" id="KW-1185">Reference proteome</keyword>